<evidence type="ECO:0000313" key="1">
    <source>
        <dbReference type="EMBL" id="KGX90499.1"/>
    </source>
</evidence>
<comment type="caution">
    <text evidence="1">The sequence shown here is derived from an EMBL/GenBank/DDBJ whole genome shotgun (WGS) entry which is preliminary data.</text>
</comment>
<evidence type="ECO:0008006" key="3">
    <source>
        <dbReference type="Google" id="ProtNLM"/>
    </source>
</evidence>
<dbReference type="SUPFAM" id="SSF46785">
    <property type="entry name" value="Winged helix' DNA-binding domain"/>
    <property type="match status" value="1"/>
</dbReference>
<reference evidence="1 2" key="1">
    <citation type="submission" date="2013-08" db="EMBL/GenBank/DDBJ databases">
        <authorList>
            <person name="Huang J."/>
            <person name="Wang G."/>
        </authorList>
    </citation>
    <scope>NUCLEOTIDE SEQUENCE [LARGE SCALE GENOMIC DNA]</scope>
    <source>
        <strain evidence="1 2">BH030004</strain>
    </source>
</reference>
<dbReference type="AlphaFoldDB" id="A0A0A5GEX0"/>
<dbReference type="eggNOG" id="COG4565">
    <property type="taxonomic scope" value="Bacteria"/>
</dbReference>
<evidence type="ECO:0000313" key="2">
    <source>
        <dbReference type="Proteomes" id="UP000030403"/>
    </source>
</evidence>
<organism evidence="1 2">
    <name type="scientific">Pontibacillus marinus BH030004 = DSM 16465</name>
    <dbReference type="NCBI Taxonomy" id="1385511"/>
    <lineage>
        <taxon>Bacteria</taxon>
        <taxon>Bacillati</taxon>
        <taxon>Bacillota</taxon>
        <taxon>Bacilli</taxon>
        <taxon>Bacillales</taxon>
        <taxon>Bacillaceae</taxon>
        <taxon>Pontibacillus</taxon>
    </lineage>
</organism>
<sequence length="308" mass="35137">MKTKALLIGTKEMIDIVNRLRDEFPGFTFVPLVVDQNMKCNLKKFHSDGIDCAIVIHPLAFNQNMVEMLNDLPVYELRYSITALYKTLFKSVLTSSNEAGAIKLSVDVFCEEKMKEKLQNEGVQKAPLYINEHHSKMTTQELVEFHVKSIEDHQVKTIVTSHPEVVDALRDYPVEVDLVTPTDTCIREFLYDLSNKIKVTSFSEFPIRYESDQAIEHFKKRGVSGATIYKLQCLCESIGRNNITAAELAKGFSITLRSARRILTTLENQKVAKVVGEEQLNGRGRPRYVYHIDFNQMNEEVVPVAVMN</sequence>
<gene>
    <name evidence="1" type="ORF">N783_16825</name>
</gene>
<accession>A0A0A5GEX0</accession>
<dbReference type="STRING" id="1385511.GCA_000425225_01645"/>
<proteinExistence type="predicted"/>
<keyword evidence="2" id="KW-1185">Reference proteome</keyword>
<protein>
    <recommendedName>
        <fullName evidence="3">Transcriptional regulator</fullName>
    </recommendedName>
</protein>
<dbReference type="Proteomes" id="UP000030403">
    <property type="component" value="Unassembled WGS sequence"/>
</dbReference>
<dbReference type="EMBL" id="AVPF01000007">
    <property type="protein sequence ID" value="KGX90499.1"/>
    <property type="molecule type" value="Genomic_DNA"/>
</dbReference>
<dbReference type="RefSeq" id="WP_027448512.1">
    <property type="nucleotide sequence ID" value="NZ_AVPF01000007.1"/>
</dbReference>
<dbReference type="InterPro" id="IPR036390">
    <property type="entry name" value="WH_DNA-bd_sf"/>
</dbReference>
<dbReference type="OrthoDB" id="4986073at2"/>
<name>A0A0A5GEX0_9BACI</name>